<dbReference type="EMBL" id="JANUCT010000002">
    <property type="protein sequence ID" value="MCS3902343.1"/>
    <property type="molecule type" value="Genomic_DNA"/>
</dbReference>
<feature type="signal peptide" evidence="1">
    <location>
        <begin position="1"/>
        <end position="21"/>
    </location>
</feature>
<evidence type="ECO:0000313" key="2">
    <source>
        <dbReference type="EMBL" id="MCS3902343.1"/>
    </source>
</evidence>
<organism evidence="2 3">
    <name type="scientific">Methylohalomonas lacus</name>
    <dbReference type="NCBI Taxonomy" id="398773"/>
    <lineage>
        <taxon>Bacteria</taxon>
        <taxon>Pseudomonadati</taxon>
        <taxon>Pseudomonadota</taxon>
        <taxon>Gammaproteobacteria</taxon>
        <taxon>Methylohalomonadales</taxon>
        <taxon>Methylohalomonadaceae</taxon>
        <taxon>Methylohalomonas</taxon>
    </lineage>
</organism>
<dbReference type="PANTHER" id="PTHR34801">
    <property type="entry name" value="EXPRESSED PROTEIN"/>
    <property type="match status" value="1"/>
</dbReference>
<dbReference type="AlphaFoldDB" id="A0AAE3HJG4"/>
<dbReference type="Pfam" id="PF07386">
    <property type="entry name" value="DUF1499"/>
    <property type="match status" value="1"/>
</dbReference>
<evidence type="ECO:0000256" key="1">
    <source>
        <dbReference type="SAM" id="SignalP"/>
    </source>
</evidence>
<dbReference type="PIRSF" id="PIRSF026426">
    <property type="entry name" value="DUF1499"/>
    <property type="match status" value="1"/>
</dbReference>
<keyword evidence="1" id="KW-0732">Signal</keyword>
<dbReference type="RefSeq" id="WP_259053851.1">
    <property type="nucleotide sequence ID" value="NZ_JANUCT010000002.1"/>
</dbReference>
<sequence length="144" mass="16323">MKHLTCLLLLFIMAGCNTTPANLGADDGRLADCPWAPRCVSSQASDPDDRVAPIRYSGSLAEARQTLLDVLQAMDEVRIVKVEEHYLHAKVRSDWFNFVDDLEFLFVPAEQLIHVRSSARVGLYDFDVNRDRINTLRSRFLTAQ</sequence>
<protein>
    <submittedName>
        <fullName evidence="2">Uncharacterized protein (DUF1499 family)</fullName>
    </submittedName>
</protein>
<dbReference type="PROSITE" id="PS51257">
    <property type="entry name" value="PROKAR_LIPOPROTEIN"/>
    <property type="match status" value="1"/>
</dbReference>
<dbReference type="PANTHER" id="PTHR34801:SF6">
    <property type="entry name" value="SLL1620 PROTEIN"/>
    <property type="match status" value="1"/>
</dbReference>
<comment type="caution">
    <text evidence="2">The sequence shown here is derived from an EMBL/GenBank/DDBJ whole genome shotgun (WGS) entry which is preliminary data.</text>
</comment>
<feature type="chain" id="PRO_5042225766" evidence="1">
    <location>
        <begin position="22"/>
        <end position="144"/>
    </location>
</feature>
<proteinExistence type="predicted"/>
<keyword evidence="3" id="KW-1185">Reference proteome</keyword>
<dbReference type="InterPro" id="IPR010865">
    <property type="entry name" value="DUF1499"/>
</dbReference>
<reference evidence="2" key="1">
    <citation type="submission" date="2022-08" db="EMBL/GenBank/DDBJ databases">
        <title>Genomic Encyclopedia of Type Strains, Phase III (KMG-III): the genomes of soil and plant-associated and newly described type strains.</title>
        <authorList>
            <person name="Whitman W."/>
        </authorList>
    </citation>
    <scope>NUCLEOTIDE SEQUENCE</scope>
    <source>
        <strain evidence="2">HMT 1</strain>
    </source>
</reference>
<name>A0AAE3HJG4_9GAMM</name>
<evidence type="ECO:0000313" key="3">
    <source>
        <dbReference type="Proteomes" id="UP001204445"/>
    </source>
</evidence>
<dbReference type="Proteomes" id="UP001204445">
    <property type="component" value="Unassembled WGS sequence"/>
</dbReference>
<gene>
    <name evidence="2" type="ORF">J2T55_000339</name>
</gene>
<accession>A0AAE3HJG4</accession>